<dbReference type="OrthoDB" id="342730at2759"/>
<evidence type="ECO:0000256" key="3">
    <source>
        <dbReference type="SAM" id="MobiDB-lite"/>
    </source>
</evidence>
<keyword evidence="6" id="KW-1185">Reference proteome</keyword>
<organism evidence="4 6">
    <name type="scientific">Didymodactylos carnosus</name>
    <dbReference type="NCBI Taxonomy" id="1234261"/>
    <lineage>
        <taxon>Eukaryota</taxon>
        <taxon>Metazoa</taxon>
        <taxon>Spiralia</taxon>
        <taxon>Gnathifera</taxon>
        <taxon>Rotifera</taxon>
        <taxon>Eurotatoria</taxon>
        <taxon>Bdelloidea</taxon>
        <taxon>Philodinida</taxon>
        <taxon>Philodinidae</taxon>
        <taxon>Didymodactylos</taxon>
    </lineage>
</organism>
<dbReference type="EMBL" id="CAJNOQ010023743">
    <property type="protein sequence ID" value="CAF1519407.1"/>
    <property type="molecule type" value="Genomic_DNA"/>
</dbReference>
<evidence type="ECO:0000313" key="5">
    <source>
        <dbReference type="EMBL" id="CAF4379031.1"/>
    </source>
</evidence>
<dbReference type="Proteomes" id="UP000663829">
    <property type="component" value="Unassembled WGS sequence"/>
</dbReference>
<dbReference type="Pfam" id="PF01436">
    <property type="entry name" value="NHL"/>
    <property type="match status" value="1"/>
</dbReference>
<evidence type="ECO:0000256" key="1">
    <source>
        <dbReference type="ARBA" id="ARBA00022737"/>
    </source>
</evidence>
<name>A0A815ULX4_9BILA</name>
<dbReference type="SUPFAM" id="SSF63825">
    <property type="entry name" value="YWTD domain"/>
    <property type="match status" value="1"/>
</dbReference>
<protein>
    <recommendedName>
        <fullName evidence="7">NHL repeat-containing protein</fullName>
    </recommendedName>
</protein>
<sequence length="74" mass="8000">MGVTVAGNGTKGESNVQLNHPWGIFIDTKNDDLYVTDSYNHRVQKFTSSSNIGTKVAGGHGYGSDSTQLSYPYD</sequence>
<gene>
    <name evidence="4" type="ORF">GPM918_LOCUS37485</name>
    <name evidence="5" type="ORF">SRO942_LOCUS38253</name>
</gene>
<proteinExistence type="predicted"/>
<dbReference type="AlphaFoldDB" id="A0A815ULX4"/>
<feature type="region of interest" description="Disordered" evidence="3">
    <location>
        <begin position="55"/>
        <end position="74"/>
    </location>
</feature>
<dbReference type="InterPro" id="IPR011042">
    <property type="entry name" value="6-blade_b-propeller_TolB-like"/>
</dbReference>
<evidence type="ECO:0000313" key="4">
    <source>
        <dbReference type="EMBL" id="CAF1519407.1"/>
    </source>
</evidence>
<feature type="compositionally biased region" description="Polar residues" evidence="3">
    <location>
        <begin position="64"/>
        <end position="74"/>
    </location>
</feature>
<dbReference type="Gene3D" id="2.120.10.30">
    <property type="entry name" value="TolB, C-terminal domain"/>
    <property type="match status" value="1"/>
</dbReference>
<evidence type="ECO:0000256" key="2">
    <source>
        <dbReference type="PROSITE-ProRule" id="PRU00504"/>
    </source>
</evidence>
<dbReference type="InterPro" id="IPR001258">
    <property type="entry name" value="NHL_repeat"/>
</dbReference>
<feature type="repeat" description="NHL" evidence="2">
    <location>
        <begin position="9"/>
        <end position="49"/>
    </location>
</feature>
<dbReference type="PROSITE" id="PS51125">
    <property type="entry name" value="NHL"/>
    <property type="match status" value="1"/>
</dbReference>
<evidence type="ECO:0008006" key="7">
    <source>
        <dbReference type="Google" id="ProtNLM"/>
    </source>
</evidence>
<dbReference type="EMBL" id="CAJOBC010089297">
    <property type="protein sequence ID" value="CAF4379031.1"/>
    <property type="molecule type" value="Genomic_DNA"/>
</dbReference>
<feature type="non-terminal residue" evidence="4">
    <location>
        <position position="74"/>
    </location>
</feature>
<evidence type="ECO:0000313" key="6">
    <source>
        <dbReference type="Proteomes" id="UP000663829"/>
    </source>
</evidence>
<comment type="caution">
    <text evidence="4">The sequence shown here is derived from an EMBL/GenBank/DDBJ whole genome shotgun (WGS) entry which is preliminary data.</text>
</comment>
<reference evidence="4" key="1">
    <citation type="submission" date="2021-02" db="EMBL/GenBank/DDBJ databases">
        <authorList>
            <person name="Nowell W R."/>
        </authorList>
    </citation>
    <scope>NUCLEOTIDE SEQUENCE</scope>
</reference>
<accession>A0A815ULX4</accession>
<keyword evidence="1" id="KW-0677">Repeat</keyword>
<dbReference type="Proteomes" id="UP000681722">
    <property type="component" value="Unassembled WGS sequence"/>
</dbReference>